<feature type="signal peptide" evidence="1">
    <location>
        <begin position="1"/>
        <end position="23"/>
    </location>
</feature>
<organism evidence="2 3">
    <name type="scientific">Myroides profundi</name>
    <dbReference type="NCBI Taxonomy" id="480520"/>
    <lineage>
        <taxon>Bacteria</taxon>
        <taxon>Pseudomonadati</taxon>
        <taxon>Bacteroidota</taxon>
        <taxon>Flavobacteriia</taxon>
        <taxon>Flavobacteriales</taxon>
        <taxon>Flavobacteriaceae</taxon>
        <taxon>Myroides</taxon>
    </lineage>
</organism>
<protein>
    <recommendedName>
        <fullName evidence="4">Lipocalin-like domain-containing protein</fullName>
    </recommendedName>
</protein>
<evidence type="ECO:0008006" key="4">
    <source>
        <dbReference type="Google" id="ProtNLM"/>
    </source>
</evidence>
<evidence type="ECO:0000313" key="3">
    <source>
        <dbReference type="Proteomes" id="UP000183496"/>
    </source>
</evidence>
<comment type="caution">
    <text evidence="2">The sequence shown here is derived from an EMBL/GenBank/DDBJ whole genome shotgun (WGS) entry which is preliminary data.</text>
</comment>
<feature type="chain" id="PRO_5042508524" description="Lipocalin-like domain-containing protein" evidence="1">
    <location>
        <begin position="24"/>
        <end position="168"/>
    </location>
</feature>
<sequence>MEKQTLFSILFLVMSVVSLTACSSSDDVQVTEAGQNNSKMFGKWEFVEKVELDIDGKIVKEISASSLNIPAQTVDYYKGGISIQTDYVNKKDGQGNYYNKRSPRQWMLSGTRLYLGISKTLEQNAEQIYDVQVLNQNELIIERKIDANDGNRYTSNVSSIKITYKKVN</sequence>
<evidence type="ECO:0000256" key="1">
    <source>
        <dbReference type="SAM" id="SignalP"/>
    </source>
</evidence>
<accession>A0AAJ4W240</accession>
<reference evidence="2 3" key="1">
    <citation type="submission" date="2016-10" db="EMBL/GenBank/DDBJ databases">
        <authorList>
            <person name="Varghese N."/>
            <person name="Submissions S."/>
        </authorList>
    </citation>
    <scope>NUCLEOTIDE SEQUENCE [LARGE SCALE GENOMIC DNA]</scope>
    <source>
        <strain evidence="3">DSM 19823 / KCTC 23066 / CCTCC M 208030 / D25</strain>
    </source>
</reference>
<gene>
    <name evidence="2" type="ORF">SAMN04488089_1028</name>
</gene>
<dbReference type="AlphaFoldDB" id="A0AAJ4W240"/>
<keyword evidence="1" id="KW-0732">Signal</keyword>
<name>A0AAJ4W240_MYRPR</name>
<evidence type="ECO:0000313" key="2">
    <source>
        <dbReference type="EMBL" id="SEQ18684.1"/>
    </source>
</evidence>
<dbReference type="KEGG" id="mpw:MPR_1513"/>
<dbReference type="Proteomes" id="UP000183496">
    <property type="component" value="Unassembled WGS sequence"/>
</dbReference>
<dbReference type="EMBL" id="FOFY01000002">
    <property type="protein sequence ID" value="SEQ18684.1"/>
    <property type="molecule type" value="Genomic_DNA"/>
</dbReference>
<dbReference type="RefSeq" id="WP_041890971.1">
    <property type="nucleotide sequence ID" value="NZ_CP010817.1"/>
</dbReference>
<proteinExistence type="predicted"/>
<dbReference type="PROSITE" id="PS51257">
    <property type="entry name" value="PROKAR_LIPOPROTEIN"/>
    <property type="match status" value="1"/>
</dbReference>
<keyword evidence="3" id="KW-1185">Reference proteome</keyword>